<evidence type="ECO:0000256" key="4">
    <source>
        <dbReference type="ARBA" id="ARBA00022679"/>
    </source>
</evidence>
<dbReference type="Gene3D" id="1.10.287.130">
    <property type="match status" value="1"/>
</dbReference>
<evidence type="ECO:0000256" key="1">
    <source>
        <dbReference type="ARBA" id="ARBA00000085"/>
    </source>
</evidence>
<sequence length="574" mass="65130">MPFFNKMRKRNTVRWLFLSLGIVAVLALTVMNVYSLYALRESTIESAKDNKKSQLDEFTLQVRHQFGGPFRELRKLDIEKLENSWSVSGNFPTHFIEVLVMASEEPLYDDIYYNPSDSDACYDSDQPLYKFDADLKMFTLVQDVPDLVCDGFGISNSRVKALIDDYRFNNKVTFDAHRSMNLALINLEKRSVIGHLNFTINRDYLINEVIAKQLKEQFGPTDKTGIVVWLRDWIQDDILSSSDDQFTYNRDVHEIDMRQRFPEMLENWVLHASFLQSPTVAATNASLTRNLIVLVFAVVVLFGALVFMFINAQRERELAQRQAGFLANITHELKTPLAVMQAAGENISDGRVKDGERLKSYGEHIYNESVRLRKMIEKLLDVAKVDSGQSVVEQAPHQLHALVTDFVQSNKNYIQSKGFEINLNSDPNLPLVMIDPDHLETILNNLTENAIKYSSDKKQIDISLKEKNDFVEISVADQGDGIAKKSQRLIFEKFYRVENSLTAKTKGHGLGLAIVKNMVELNGGTIQVKSTEGKGSTFIVSFPALIKGQDDFDTSFSTGSVGDEIKNIDSKQYV</sequence>
<keyword evidence="6" id="KW-1133">Transmembrane helix</keyword>
<protein>
    <recommendedName>
        <fullName evidence="2">histidine kinase</fullName>
        <ecNumber evidence="2">2.7.13.3</ecNumber>
    </recommendedName>
</protein>
<dbReference type="PRINTS" id="PR00344">
    <property type="entry name" value="BCTRLSENSOR"/>
</dbReference>
<dbReference type="InterPro" id="IPR004358">
    <property type="entry name" value="Sig_transdc_His_kin-like_C"/>
</dbReference>
<organism evidence="8 9">
    <name type="scientific">Rhodohalobacter barkolensis</name>
    <dbReference type="NCBI Taxonomy" id="2053187"/>
    <lineage>
        <taxon>Bacteria</taxon>
        <taxon>Pseudomonadati</taxon>
        <taxon>Balneolota</taxon>
        <taxon>Balneolia</taxon>
        <taxon>Balneolales</taxon>
        <taxon>Balneolaceae</taxon>
        <taxon>Rhodohalobacter</taxon>
    </lineage>
</organism>
<gene>
    <name evidence="8" type="ORF">CWD77_10195</name>
</gene>
<dbReference type="InterPro" id="IPR003594">
    <property type="entry name" value="HATPase_dom"/>
</dbReference>
<name>A0A2N0VFS3_9BACT</name>
<dbReference type="Pfam" id="PF02518">
    <property type="entry name" value="HATPase_c"/>
    <property type="match status" value="1"/>
</dbReference>
<evidence type="ECO:0000256" key="3">
    <source>
        <dbReference type="ARBA" id="ARBA00022553"/>
    </source>
</evidence>
<evidence type="ECO:0000256" key="2">
    <source>
        <dbReference type="ARBA" id="ARBA00012438"/>
    </source>
</evidence>
<dbReference type="EC" id="2.7.13.3" evidence="2"/>
<keyword evidence="4" id="KW-0808">Transferase</keyword>
<dbReference type="SUPFAM" id="SSF47384">
    <property type="entry name" value="Homodimeric domain of signal transducing histidine kinase"/>
    <property type="match status" value="1"/>
</dbReference>
<proteinExistence type="predicted"/>
<dbReference type="GO" id="GO:0000155">
    <property type="term" value="F:phosphorelay sensor kinase activity"/>
    <property type="evidence" value="ECO:0007669"/>
    <property type="project" value="InterPro"/>
</dbReference>
<dbReference type="Pfam" id="PF00512">
    <property type="entry name" value="HisKA"/>
    <property type="match status" value="1"/>
</dbReference>
<dbReference type="SUPFAM" id="SSF55874">
    <property type="entry name" value="ATPase domain of HSP90 chaperone/DNA topoisomerase II/histidine kinase"/>
    <property type="match status" value="1"/>
</dbReference>
<dbReference type="Gene3D" id="3.30.565.10">
    <property type="entry name" value="Histidine kinase-like ATPase, C-terminal domain"/>
    <property type="match status" value="1"/>
</dbReference>
<dbReference type="SMART" id="SM00388">
    <property type="entry name" value="HisKA"/>
    <property type="match status" value="1"/>
</dbReference>
<dbReference type="InterPro" id="IPR036890">
    <property type="entry name" value="HATPase_C_sf"/>
</dbReference>
<dbReference type="FunFam" id="3.30.565.10:FF:000006">
    <property type="entry name" value="Sensor histidine kinase WalK"/>
    <property type="match status" value="1"/>
</dbReference>
<dbReference type="Proteomes" id="UP000233398">
    <property type="component" value="Unassembled WGS sequence"/>
</dbReference>
<dbReference type="EMBL" id="PISP01000003">
    <property type="protein sequence ID" value="PKD42998.1"/>
    <property type="molecule type" value="Genomic_DNA"/>
</dbReference>
<feature type="domain" description="Histidine kinase" evidence="7">
    <location>
        <begin position="328"/>
        <end position="546"/>
    </location>
</feature>
<dbReference type="AlphaFoldDB" id="A0A2N0VFS3"/>
<feature type="transmembrane region" description="Helical" evidence="6">
    <location>
        <begin position="291"/>
        <end position="312"/>
    </location>
</feature>
<keyword evidence="9" id="KW-1185">Reference proteome</keyword>
<dbReference type="InterPro" id="IPR036097">
    <property type="entry name" value="HisK_dim/P_sf"/>
</dbReference>
<comment type="caution">
    <text evidence="8">The sequence shown here is derived from an EMBL/GenBank/DDBJ whole genome shotgun (WGS) entry which is preliminary data.</text>
</comment>
<accession>A0A2N0VFS3</accession>
<evidence type="ECO:0000259" key="7">
    <source>
        <dbReference type="PROSITE" id="PS50109"/>
    </source>
</evidence>
<dbReference type="InterPro" id="IPR005467">
    <property type="entry name" value="His_kinase_dom"/>
</dbReference>
<evidence type="ECO:0000256" key="5">
    <source>
        <dbReference type="ARBA" id="ARBA00022777"/>
    </source>
</evidence>
<evidence type="ECO:0000256" key="6">
    <source>
        <dbReference type="SAM" id="Phobius"/>
    </source>
</evidence>
<reference evidence="8 9" key="1">
    <citation type="submission" date="2017-11" db="EMBL/GenBank/DDBJ databases">
        <title>Rhodohalobacter 15182 sp. nov., isolated from a salt lake.</title>
        <authorList>
            <person name="Han S."/>
        </authorList>
    </citation>
    <scope>NUCLEOTIDE SEQUENCE [LARGE SCALE GENOMIC DNA]</scope>
    <source>
        <strain evidence="8 9">15182</strain>
    </source>
</reference>
<dbReference type="PANTHER" id="PTHR43547">
    <property type="entry name" value="TWO-COMPONENT HISTIDINE KINASE"/>
    <property type="match status" value="1"/>
</dbReference>
<keyword evidence="6" id="KW-0472">Membrane</keyword>
<dbReference type="CDD" id="cd00075">
    <property type="entry name" value="HATPase"/>
    <property type="match status" value="1"/>
</dbReference>
<dbReference type="CDD" id="cd00082">
    <property type="entry name" value="HisKA"/>
    <property type="match status" value="1"/>
</dbReference>
<keyword evidence="6" id="KW-0812">Transmembrane</keyword>
<dbReference type="OrthoDB" id="1933776at2"/>
<dbReference type="PROSITE" id="PS50109">
    <property type="entry name" value="HIS_KIN"/>
    <property type="match status" value="1"/>
</dbReference>
<evidence type="ECO:0000313" key="8">
    <source>
        <dbReference type="EMBL" id="PKD42998.1"/>
    </source>
</evidence>
<keyword evidence="3" id="KW-0597">Phosphoprotein</keyword>
<keyword evidence="5 8" id="KW-0418">Kinase</keyword>
<dbReference type="SMART" id="SM00387">
    <property type="entry name" value="HATPase_c"/>
    <property type="match status" value="1"/>
</dbReference>
<dbReference type="RefSeq" id="WP_101073473.1">
    <property type="nucleotide sequence ID" value="NZ_PISP01000003.1"/>
</dbReference>
<dbReference type="PANTHER" id="PTHR43547:SF2">
    <property type="entry name" value="HYBRID SIGNAL TRANSDUCTION HISTIDINE KINASE C"/>
    <property type="match status" value="1"/>
</dbReference>
<comment type="catalytic activity">
    <reaction evidence="1">
        <text>ATP + protein L-histidine = ADP + protein N-phospho-L-histidine.</text>
        <dbReference type="EC" id="2.7.13.3"/>
    </reaction>
</comment>
<evidence type="ECO:0000313" key="9">
    <source>
        <dbReference type="Proteomes" id="UP000233398"/>
    </source>
</evidence>
<dbReference type="InterPro" id="IPR003661">
    <property type="entry name" value="HisK_dim/P_dom"/>
</dbReference>